<evidence type="ECO:0000256" key="3">
    <source>
        <dbReference type="ARBA" id="ARBA00022989"/>
    </source>
</evidence>
<keyword evidence="9" id="KW-1185">Reference proteome</keyword>
<dbReference type="Pfam" id="PF09446">
    <property type="entry name" value="VMA21"/>
    <property type="match status" value="1"/>
</dbReference>
<accession>A0ABD3MAX4</accession>
<dbReference type="PANTHER" id="PTHR31792:SF3">
    <property type="entry name" value="VACUOLAR ATPASE ASSEMBLY INTEGRAL MEMBRANE PROTEIN VMA21"/>
    <property type="match status" value="1"/>
</dbReference>
<keyword evidence="1 7" id="KW-0812">Transmembrane</keyword>
<name>A0ABD3MAX4_9STRA</name>
<dbReference type="Proteomes" id="UP001530293">
    <property type="component" value="Unassembled WGS sequence"/>
</dbReference>
<evidence type="ECO:0000256" key="5">
    <source>
        <dbReference type="ARBA" id="ARBA00023329"/>
    </source>
</evidence>
<feature type="compositionally biased region" description="Low complexity" evidence="6">
    <location>
        <begin position="61"/>
        <end position="70"/>
    </location>
</feature>
<dbReference type="EMBL" id="JALLBG020000154">
    <property type="protein sequence ID" value="KAL3761255.1"/>
    <property type="molecule type" value="Genomic_DNA"/>
</dbReference>
<dbReference type="GO" id="GO:0031410">
    <property type="term" value="C:cytoplasmic vesicle"/>
    <property type="evidence" value="ECO:0007669"/>
    <property type="project" value="UniProtKB-KW"/>
</dbReference>
<keyword evidence="5" id="KW-0968">Cytoplasmic vesicle</keyword>
<evidence type="ECO:0000313" key="9">
    <source>
        <dbReference type="Proteomes" id="UP001530293"/>
    </source>
</evidence>
<comment type="caution">
    <text evidence="8">The sequence shown here is derived from an EMBL/GenBank/DDBJ whole genome shotgun (WGS) entry which is preliminary data.</text>
</comment>
<proteinExistence type="predicted"/>
<organism evidence="8 9">
    <name type="scientific">Discostella pseudostelligera</name>
    <dbReference type="NCBI Taxonomy" id="259834"/>
    <lineage>
        <taxon>Eukaryota</taxon>
        <taxon>Sar</taxon>
        <taxon>Stramenopiles</taxon>
        <taxon>Ochrophyta</taxon>
        <taxon>Bacillariophyta</taxon>
        <taxon>Coscinodiscophyceae</taxon>
        <taxon>Thalassiosirophycidae</taxon>
        <taxon>Stephanodiscales</taxon>
        <taxon>Stephanodiscaceae</taxon>
        <taxon>Discostella</taxon>
    </lineage>
</organism>
<evidence type="ECO:0000313" key="8">
    <source>
        <dbReference type="EMBL" id="KAL3761255.1"/>
    </source>
</evidence>
<keyword evidence="3 7" id="KW-1133">Transmembrane helix</keyword>
<dbReference type="PANTHER" id="PTHR31792">
    <property type="entry name" value="VACUOLAR ATPASE ASSEMBLY INTEGRAL MEMBRANE PROTEIN VMA21"/>
    <property type="match status" value="1"/>
</dbReference>
<dbReference type="InterPro" id="IPR019013">
    <property type="entry name" value="Vma21"/>
</dbReference>
<evidence type="ECO:0000256" key="4">
    <source>
        <dbReference type="ARBA" id="ARBA00023136"/>
    </source>
</evidence>
<keyword evidence="4 7" id="KW-0472">Membrane</keyword>
<protein>
    <recommendedName>
        <fullName evidence="10">Vacuolar ATPase assembly integral membrane protein VMA21 homolog</fullName>
    </recommendedName>
</protein>
<evidence type="ECO:0000256" key="2">
    <source>
        <dbReference type="ARBA" id="ARBA00022824"/>
    </source>
</evidence>
<dbReference type="AlphaFoldDB" id="A0ABD3MAX4"/>
<evidence type="ECO:0000256" key="1">
    <source>
        <dbReference type="ARBA" id="ARBA00022692"/>
    </source>
</evidence>
<sequence>MFTLPIIAFYVGLYFVFPHKEEPLMWSGGLAVIFANVVIAGYVVSAFSEEDEITDGHHKQQQQQQQQQQKGDGKSGDGDAAYPRVGVFKQRTD</sequence>
<feature type="transmembrane region" description="Helical" evidence="7">
    <location>
        <begin position="24"/>
        <end position="44"/>
    </location>
</feature>
<keyword evidence="2" id="KW-0256">Endoplasmic reticulum</keyword>
<evidence type="ECO:0000256" key="7">
    <source>
        <dbReference type="SAM" id="Phobius"/>
    </source>
</evidence>
<gene>
    <name evidence="8" type="ORF">ACHAWU_009981</name>
</gene>
<evidence type="ECO:0000256" key="6">
    <source>
        <dbReference type="SAM" id="MobiDB-lite"/>
    </source>
</evidence>
<reference evidence="8 9" key="1">
    <citation type="submission" date="2024-10" db="EMBL/GenBank/DDBJ databases">
        <title>Updated reference genomes for cyclostephanoid diatoms.</title>
        <authorList>
            <person name="Roberts W.R."/>
            <person name="Alverson A.J."/>
        </authorList>
    </citation>
    <scope>NUCLEOTIDE SEQUENCE [LARGE SCALE GENOMIC DNA]</scope>
    <source>
        <strain evidence="8 9">AJA232-27</strain>
    </source>
</reference>
<evidence type="ECO:0008006" key="10">
    <source>
        <dbReference type="Google" id="ProtNLM"/>
    </source>
</evidence>
<feature type="region of interest" description="Disordered" evidence="6">
    <location>
        <begin position="53"/>
        <end position="93"/>
    </location>
</feature>